<reference evidence="10" key="1">
    <citation type="submission" date="2016-10" db="EMBL/GenBank/DDBJ databases">
        <authorList>
            <person name="Varghese N."/>
            <person name="Submissions S."/>
        </authorList>
    </citation>
    <scope>NUCLEOTIDE SEQUENCE [LARGE SCALE GENOMIC DNA]</scope>
    <source>
        <strain evidence="10">DSM 17834</strain>
    </source>
</reference>
<dbReference type="AlphaFoldDB" id="A0A1I5T1N7"/>
<evidence type="ECO:0000256" key="6">
    <source>
        <dbReference type="ARBA" id="ARBA00023263"/>
    </source>
</evidence>
<comment type="similarity">
    <text evidence="2">Belongs to the PilY1 family.</text>
</comment>
<keyword evidence="3" id="KW-1029">Fimbrium biogenesis</keyword>
<dbReference type="GO" id="GO:0046872">
    <property type="term" value="F:metal ion binding"/>
    <property type="evidence" value="ECO:0007669"/>
    <property type="project" value="UniProtKB-KW"/>
</dbReference>
<proteinExistence type="inferred from homology"/>
<dbReference type="STRING" id="289003.SAMN05216190_11832"/>
<evidence type="ECO:0000256" key="1">
    <source>
        <dbReference type="ARBA" id="ARBA00004561"/>
    </source>
</evidence>
<keyword evidence="10" id="KW-1185">Reference proteome</keyword>
<evidence type="ECO:0000256" key="2">
    <source>
        <dbReference type="ARBA" id="ARBA00008387"/>
    </source>
</evidence>
<feature type="signal peptide" evidence="7">
    <location>
        <begin position="1"/>
        <end position="32"/>
    </location>
</feature>
<dbReference type="Pfam" id="PF05567">
    <property type="entry name" value="T4P_PilY1"/>
    <property type="match status" value="1"/>
</dbReference>
<evidence type="ECO:0000256" key="5">
    <source>
        <dbReference type="ARBA" id="ARBA00022837"/>
    </source>
</evidence>
<accession>A0A1I5T1N7</accession>
<evidence type="ECO:0000256" key="4">
    <source>
        <dbReference type="ARBA" id="ARBA00022723"/>
    </source>
</evidence>
<keyword evidence="5" id="KW-0106">Calcium</keyword>
<keyword evidence="7" id="KW-0732">Signal</keyword>
<dbReference type="Proteomes" id="UP000198784">
    <property type="component" value="Unassembled WGS sequence"/>
</dbReference>
<evidence type="ECO:0000256" key="3">
    <source>
        <dbReference type="ARBA" id="ARBA00022558"/>
    </source>
</evidence>
<evidence type="ECO:0000313" key="9">
    <source>
        <dbReference type="EMBL" id="SFP76567.1"/>
    </source>
</evidence>
<dbReference type="OrthoDB" id="7156875at2"/>
<sequence>MFDIINSGRARRCAIVAFAFVQTLGISLSASALTVSQQPLSLSAQVAPNVIMAIDDSGSMDSEFLLPSNDGAPWWRIDSDAGRRGFVGWGTDAAFSADSFVGGTRLNFNHAGNANGTWKKFAYLFPNGSDTGAGGRIYSDAGNDHYAVPPLPAYAFFRSVEYNKAYFDPGQTYAPWPSVAGRTFADMPATAAKADPWLSGSMTFDLTANVESTEANHLFRLYEGMPVALGTKIHLGGSWRTLTADGVVPFSSVPGGQTVSNDTSYAISYFPASFYSSELLPASYGYTAAAQRSGFSPGASAADLYLYQIKPGNFSDTAKYQAAIQNFANWFSYYRKRQLATRGGVAASFKDMTTIRAATFRINNRTALTMRDLSVPAQRDSFFSAVLAPTVNGGTPNREALTHAGEQLKRTDADAPVQFACQANATILFTDGFSNSSTASPSAGNADGNQGEPYADTVSDTMADIAMKYYNSPLRTGAGFPAGRVPVASACNTASPPPGTDCKRNLHMLTYGVTLGSKGILFDPDADPQVDPYAAPPAWWSSFPARSPRAVDDLWHATINGRGQMLNAKTPAEVATTIKVALNNIIANTGSASAVATNSTRLDADTFVYQAKFDSADWSGELLAYPVDSSGQIASLAWSTSDGIPAAADRNIVTWTGSQAVSFVTASWNLLSEAQRDALNNGAADLVGQERLEWLRGSQAREVDQGGPYRNRTRLLGDVVNSDPLFVKKEDFGFSVLATGGSSYAAYVTAKQSKTPMLYVGANDGMLHGFDANTGRELFAFIPAAAYGSQAAPKLASLTDPGYTHQYFVDGSARASDAYIGGAWKTVLVGSTGAGGKSVFAIDVSDPGSLGANSVLWEFSTAANATDKLGTAMSNPVIARLASGDWVAIFGNGYDSGDNVKLFVVRLSDGQLLKAIDTGVSGTGNGLATPLPVDTNNDRITDVVYAGDLLGNMWKFDLTHANATQWDVAYKQGNTPKPLFTAVGGGAGQAITARATAGRNPAAGSGVMVYFGTGKYFETGDNVVGSSPQLQRFYAVYDGGSRVTALSSLVQQTVTNEGVTSGVESWGEYRFGYRMTSTNEVDYSTKKGFYLDLQSPGATNGAGERVVSQALLRGGRIIFTTLIPSADACAFGGSSWLMELDAFNGGRLPYSVFDVNGDGLIDDNDFILLDDGTRLPANGKSFGEIIKTPGIIGAGEVEYKYTSGSSGTLGVTLEEGSGDKVGRQSWRQLQ</sequence>
<evidence type="ECO:0000256" key="7">
    <source>
        <dbReference type="SAM" id="SignalP"/>
    </source>
</evidence>
<dbReference type="InterPro" id="IPR018247">
    <property type="entry name" value="EF_Hand_1_Ca_BS"/>
</dbReference>
<feature type="domain" description="PilY1 beta-propeller" evidence="8">
    <location>
        <begin position="716"/>
        <end position="1053"/>
    </location>
</feature>
<keyword evidence="4" id="KW-0479">Metal-binding</keyword>
<protein>
    <submittedName>
        <fullName evidence="9">Type IV pilus assembly protein PilY1</fullName>
    </submittedName>
</protein>
<gene>
    <name evidence="9" type="ORF">SAMN05216190_11832</name>
</gene>
<organism evidence="9 10">
    <name type="scientific">Pseudomonas borbori</name>
    <dbReference type="NCBI Taxonomy" id="289003"/>
    <lineage>
        <taxon>Bacteria</taxon>
        <taxon>Pseudomonadati</taxon>
        <taxon>Pseudomonadota</taxon>
        <taxon>Gammaproteobacteria</taxon>
        <taxon>Pseudomonadales</taxon>
        <taxon>Pseudomonadaceae</taxon>
        <taxon>Pseudomonas</taxon>
    </lineage>
</organism>
<comment type="subcellular location">
    <subcellularLocation>
        <location evidence="1">Fimbrium</location>
    </subcellularLocation>
</comment>
<dbReference type="InterPro" id="IPR011047">
    <property type="entry name" value="Quinoprotein_ADH-like_sf"/>
</dbReference>
<feature type="chain" id="PRO_5011544434" evidence="7">
    <location>
        <begin position="33"/>
        <end position="1230"/>
    </location>
</feature>
<dbReference type="InterPro" id="IPR008707">
    <property type="entry name" value="B-propeller_PilY1"/>
</dbReference>
<evidence type="ECO:0000313" key="10">
    <source>
        <dbReference type="Proteomes" id="UP000198784"/>
    </source>
</evidence>
<dbReference type="GO" id="GO:0009289">
    <property type="term" value="C:pilus"/>
    <property type="evidence" value="ECO:0007669"/>
    <property type="project" value="UniProtKB-SubCell"/>
</dbReference>
<dbReference type="PROSITE" id="PS00018">
    <property type="entry name" value="EF_HAND_1"/>
    <property type="match status" value="1"/>
</dbReference>
<name>A0A1I5T1N7_9PSED</name>
<evidence type="ECO:0000259" key="8">
    <source>
        <dbReference type="Pfam" id="PF05567"/>
    </source>
</evidence>
<dbReference type="EMBL" id="FOWX01000018">
    <property type="protein sequence ID" value="SFP76567.1"/>
    <property type="molecule type" value="Genomic_DNA"/>
</dbReference>
<keyword evidence="6" id="KW-0281">Fimbrium</keyword>
<dbReference type="SUPFAM" id="SSF50998">
    <property type="entry name" value="Quinoprotein alcohol dehydrogenase-like"/>
    <property type="match status" value="1"/>
</dbReference>
<dbReference type="RefSeq" id="WP_090502126.1">
    <property type="nucleotide sequence ID" value="NZ_FOWX01000018.1"/>
</dbReference>